<evidence type="ECO:0000256" key="1">
    <source>
        <dbReference type="SAM" id="MobiDB-lite"/>
    </source>
</evidence>
<accession>X6MC03</accession>
<protein>
    <submittedName>
        <fullName evidence="2">Uncharacterized protein</fullName>
    </submittedName>
</protein>
<feature type="region of interest" description="Disordered" evidence="1">
    <location>
        <begin position="1"/>
        <end position="23"/>
    </location>
</feature>
<keyword evidence="3" id="KW-1185">Reference proteome</keyword>
<organism evidence="2 3">
    <name type="scientific">Reticulomyxa filosa</name>
    <dbReference type="NCBI Taxonomy" id="46433"/>
    <lineage>
        <taxon>Eukaryota</taxon>
        <taxon>Sar</taxon>
        <taxon>Rhizaria</taxon>
        <taxon>Retaria</taxon>
        <taxon>Foraminifera</taxon>
        <taxon>Monothalamids</taxon>
        <taxon>Reticulomyxidae</taxon>
        <taxon>Reticulomyxa</taxon>
    </lineage>
</organism>
<feature type="compositionally biased region" description="Basic and acidic residues" evidence="1">
    <location>
        <begin position="1"/>
        <end position="13"/>
    </location>
</feature>
<sequence length="249" mass="28934">VGSVRPKETSKETEESDVNLSKSKLSRQQLTQLVDEAVIKVMTDTNNVSGQLRPESAKYLIQNEVVTLTPAMRVDMMKQWTSSVLHLEGFMDWIVNALSSGGDSDWWNMFSRNTSKKTSFDSLQIHRFLTIDQLDLLGGIDPELWKQSAFFETYIKKLTPNAMMKYENVEWSLIPRKDRKEFLNTLFSWACERLTEPVQRSLKSAILFLYIDLYQEEVCLSYLRVFNFQFHPLFFPPLPLFGDSLCCCR</sequence>
<dbReference type="EMBL" id="ASPP01022545">
    <property type="protein sequence ID" value="ETO11364.1"/>
    <property type="molecule type" value="Genomic_DNA"/>
</dbReference>
<name>X6MC03_RETFI</name>
<evidence type="ECO:0000313" key="3">
    <source>
        <dbReference type="Proteomes" id="UP000023152"/>
    </source>
</evidence>
<reference evidence="2 3" key="1">
    <citation type="journal article" date="2013" name="Curr. Biol.">
        <title>The Genome of the Foraminiferan Reticulomyxa filosa.</title>
        <authorList>
            <person name="Glockner G."/>
            <person name="Hulsmann N."/>
            <person name="Schleicher M."/>
            <person name="Noegel A.A."/>
            <person name="Eichinger L."/>
            <person name="Gallinger C."/>
            <person name="Pawlowski J."/>
            <person name="Sierra R."/>
            <person name="Euteneuer U."/>
            <person name="Pillet L."/>
            <person name="Moustafa A."/>
            <person name="Platzer M."/>
            <person name="Groth M."/>
            <person name="Szafranski K."/>
            <person name="Schliwa M."/>
        </authorList>
    </citation>
    <scope>NUCLEOTIDE SEQUENCE [LARGE SCALE GENOMIC DNA]</scope>
</reference>
<comment type="caution">
    <text evidence="2">The sequence shown here is derived from an EMBL/GenBank/DDBJ whole genome shotgun (WGS) entry which is preliminary data.</text>
</comment>
<proteinExistence type="predicted"/>
<dbReference type="AlphaFoldDB" id="X6MC03"/>
<dbReference type="Proteomes" id="UP000023152">
    <property type="component" value="Unassembled WGS sequence"/>
</dbReference>
<evidence type="ECO:0000313" key="2">
    <source>
        <dbReference type="EMBL" id="ETO11364.1"/>
    </source>
</evidence>
<gene>
    <name evidence="2" type="ORF">RFI_26010</name>
</gene>
<feature type="non-terminal residue" evidence="2">
    <location>
        <position position="1"/>
    </location>
</feature>